<sequence>MESTEDRSELFVVSTEDPESDDDRNDGSDPAEGMPGFQSVLKDMIPGVKVKIFKVITPEKVDKDMVSKVIDQLFAEEESGDEDEDGEDDG</sequence>
<evidence type="ECO:0000313" key="3">
    <source>
        <dbReference type="Proteomes" id="UP000265520"/>
    </source>
</evidence>
<feature type="non-terminal residue" evidence="2">
    <location>
        <position position="90"/>
    </location>
</feature>
<accession>A0A392Q376</accession>
<dbReference type="EMBL" id="LXQA010112080">
    <property type="protein sequence ID" value="MCI18853.1"/>
    <property type="molecule type" value="Genomic_DNA"/>
</dbReference>
<dbReference type="GO" id="GO:0010343">
    <property type="term" value="P:singlet oxygen-mediated programmed cell death"/>
    <property type="evidence" value="ECO:0007669"/>
    <property type="project" value="InterPro"/>
</dbReference>
<dbReference type="InterPro" id="IPR044680">
    <property type="entry name" value="EX1/2"/>
</dbReference>
<organism evidence="2 3">
    <name type="scientific">Trifolium medium</name>
    <dbReference type="NCBI Taxonomy" id="97028"/>
    <lineage>
        <taxon>Eukaryota</taxon>
        <taxon>Viridiplantae</taxon>
        <taxon>Streptophyta</taxon>
        <taxon>Embryophyta</taxon>
        <taxon>Tracheophyta</taxon>
        <taxon>Spermatophyta</taxon>
        <taxon>Magnoliopsida</taxon>
        <taxon>eudicotyledons</taxon>
        <taxon>Gunneridae</taxon>
        <taxon>Pentapetalae</taxon>
        <taxon>rosids</taxon>
        <taxon>fabids</taxon>
        <taxon>Fabales</taxon>
        <taxon>Fabaceae</taxon>
        <taxon>Papilionoideae</taxon>
        <taxon>50 kb inversion clade</taxon>
        <taxon>NPAAA clade</taxon>
        <taxon>Hologalegina</taxon>
        <taxon>IRL clade</taxon>
        <taxon>Trifolieae</taxon>
        <taxon>Trifolium</taxon>
    </lineage>
</organism>
<keyword evidence="3" id="KW-1185">Reference proteome</keyword>
<reference evidence="2 3" key="1">
    <citation type="journal article" date="2018" name="Front. Plant Sci.">
        <title>Red Clover (Trifolium pratense) and Zigzag Clover (T. medium) - A Picture of Genomic Similarities and Differences.</title>
        <authorList>
            <person name="Dluhosova J."/>
            <person name="Istvanek J."/>
            <person name="Nedelnik J."/>
            <person name="Repkova J."/>
        </authorList>
    </citation>
    <scope>NUCLEOTIDE SEQUENCE [LARGE SCALE GENOMIC DNA]</scope>
    <source>
        <strain evidence="3">cv. 10/8</strain>
        <tissue evidence="2">Leaf</tissue>
    </source>
</reference>
<feature type="region of interest" description="Disordered" evidence="1">
    <location>
        <begin position="1"/>
        <end position="39"/>
    </location>
</feature>
<dbReference type="AlphaFoldDB" id="A0A392Q376"/>
<evidence type="ECO:0000256" key="1">
    <source>
        <dbReference type="SAM" id="MobiDB-lite"/>
    </source>
</evidence>
<evidence type="ECO:0000313" key="2">
    <source>
        <dbReference type="EMBL" id="MCI18853.1"/>
    </source>
</evidence>
<name>A0A392Q376_9FABA</name>
<proteinExistence type="predicted"/>
<dbReference type="GO" id="GO:0042651">
    <property type="term" value="C:thylakoid membrane"/>
    <property type="evidence" value="ECO:0007669"/>
    <property type="project" value="TreeGrafter"/>
</dbReference>
<dbReference type="PANTHER" id="PTHR33917:SF3">
    <property type="entry name" value="PROTEIN EXECUTER 1, CHLOROPLASTIC"/>
    <property type="match status" value="1"/>
</dbReference>
<comment type="caution">
    <text evidence="2">The sequence shown here is derived from an EMBL/GenBank/DDBJ whole genome shotgun (WGS) entry which is preliminary data.</text>
</comment>
<dbReference type="Proteomes" id="UP000265520">
    <property type="component" value="Unassembled WGS sequence"/>
</dbReference>
<dbReference type="PANTHER" id="PTHR33917">
    <property type="entry name" value="PROTEIN EXECUTER 1, CHLOROPLASTIC"/>
    <property type="match status" value="1"/>
</dbReference>
<protein>
    <submittedName>
        <fullName evidence="2">Protein EXECUTER 1 chloroplastic-like</fullName>
    </submittedName>
</protein>